<dbReference type="AlphaFoldDB" id="A0A2S2E325"/>
<accession>A0A2S2E325</accession>
<evidence type="ECO:0000313" key="4">
    <source>
        <dbReference type="Proteomes" id="UP000245728"/>
    </source>
</evidence>
<dbReference type="KEGG" id="salh:HMF8227_01447"/>
<name>A0A2S2E325_9ALTE</name>
<keyword evidence="2" id="KW-1133">Transmembrane helix</keyword>
<evidence type="ECO:0000256" key="1">
    <source>
        <dbReference type="SAM" id="MobiDB-lite"/>
    </source>
</evidence>
<dbReference type="RefSeq" id="WP_109339537.1">
    <property type="nucleotide sequence ID" value="NZ_CP029347.1"/>
</dbReference>
<proteinExistence type="predicted"/>
<reference evidence="3 4" key="1">
    <citation type="submission" date="2018-05" db="EMBL/GenBank/DDBJ databases">
        <title>Salinimonas sp. HMF8227 Genome sequencing and assembly.</title>
        <authorList>
            <person name="Kang H."/>
            <person name="Kang J."/>
            <person name="Cha I."/>
            <person name="Kim H."/>
            <person name="Joh K."/>
        </authorList>
    </citation>
    <scope>NUCLEOTIDE SEQUENCE [LARGE SCALE GENOMIC DNA]</scope>
    <source>
        <strain evidence="3 4">HMF8227</strain>
    </source>
</reference>
<sequence length="190" mass="20814">MRKDNPKIVGEIDCQNPACDEIASVRQRSNGRNLYYTYCEHCKSLNQTGDDAFQDYVAENMREVGTGKPEQPAADAVSEPESEPNGETEQPESDTETQTEPEPEQEPEPLAARTESGAENENKSEPELWRPSSKPAAKTAAEPEKTESEKGGLTGWHIFGLVALVIMVGAGGYFAFKRLSRKAEPQPQGA</sequence>
<feature type="transmembrane region" description="Helical" evidence="2">
    <location>
        <begin position="156"/>
        <end position="176"/>
    </location>
</feature>
<dbReference type="EMBL" id="CP029347">
    <property type="protein sequence ID" value="AWL11922.1"/>
    <property type="molecule type" value="Genomic_DNA"/>
</dbReference>
<feature type="region of interest" description="Disordered" evidence="1">
    <location>
        <begin position="63"/>
        <end position="154"/>
    </location>
</feature>
<keyword evidence="2" id="KW-0472">Membrane</keyword>
<organism evidence="3 4">
    <name type="scientific">Saliniradius amylolyticus</name>
    <dbReference type="NCBI Taxonomy" id="2183582"/>
    <lineage>
        <taxon>Bacteria</taxon>
        <taxon>Pseudomonadati</taxon>
        <taxon>Pseudomonadota</taxon>
        <taxon>Gammaproteobacteria</taxon>
        <taxon>Alteromonadales</taxon>
        <taxon>Alteromonadaceae</taxon>
        <taxon>Saliniradius</taxon>
    </lineage>
</organism>
<feature type="compositionally biased region" description="Low complexity" evidence="1">
    <location>
        <begin position="131"/>
        <end position="140"/>
    </location>
</feature>
<keyword evidence="2" id="KW-0812">Transmembrane</keyword>
<dbReference type="Proteomes" id="UP000245728">
    <property type="component" value="Chromosome"/>
</dbReference>
<evidence type="ECO:0000313" key="3">
    <source>
        <dbReference type="EMBL" id="AWL11922.1"/>
    </source>
</evidence>
<evidence type="ECO:0000256" key="2">
    <source>
        <dbReference type="SAM" id="Phobius"/>
    </source>
</evidence>
<gene>
    <name evidence="3" type="ORF">HMF8227_01447</name>
</gene>
<feature type="compositionally biased region" description="Basic and acidic residues" evidence="1">
    <location>
        <begin position="141"/>
        <end position="150"/>
    </location>
</feature>
<feature type="compositionally biased region" description="Acidic residues" evidence="1">
    <location>
        <begin position="78"/>
        <end position="107"/>
    </location>
</feature>
<protein>
    <submittedName>
        <fullName evidence="3">Uncharacterized protein</fullName>
    </submittedName>
</protein>
<keyword evidence="4" id="KW-1185">Reference proteome</keyword>
<dbReference type="OrthoDB" id="6314472at2"/>